<dbReference type="Gene3D" id="3.20.20.10">
    <property type="entry name" value="Alanine racemase"/>
    <property type="match status" value="1"/>
</dbReference>
<dbReference type="HAMAP" id="MF_01201">
    <property type="entry name" value="Ala_racemase"/>
    <property type="match status" value="1"/>
</dbReference>
<feature type="active site" description="Proton acceptor; specific for D-alanine" evidence="4">
    <location>
        <position position="47"/>
    </location>
</feature>
<comment type="pathway">
    <text evidence="4">Amino-acid biosynthesis; D-alanine biosynthesis; D-alanine from L-alanine: step 1/1.</text>
</comment>
<dbReference type="InterPro" id="IPR029066">
    <property type="entry name" value="PLP-binding_barrel"/>
</dbReference>
<comment type="caution">
    <text evidence="6">The sequence shown here is derived from an EMBL/GenBank/DDBJ whole genome shotgun (WGS) entry which is preliminary data.</text>
</comment>
<evidence type="ECO:0000256" key="4">
    <source>
        <dbReference type="HAMAP-Rule" id="MF_01201"/>
    </source>
</evidence>
<dbReference type="CDD" id="cd00430">
    <property type="entry name" value="PLPDE_III_AR"/>
    <property type="match status" value="1"/>
</dbReference>
<accession>A0ABV1CYM7</accession>
<evidence type="ECO:0000259" key="5">
    <source>
        <dbReference type="SMART" id="SM01005"/>
    </source>
</evidence>
<dbReference type="SMART" id="SM01005">
    <property type="entry name" value="Ala_racemase_C"/>
    <property type="match status" value="1"/>
</dbReference>
<feature type="domain" description="Alanine racemase C-terminal" evidence="5">
    <location>
        <begin position="256"/>
        <end position="384"/>
    </location>
</feature>
<proteinExistence type="inferred from homology"/>
<comment type="cofactor">
    <cofactor evidence="1 4">
        <name>pyridoxal 5'-phosphate</name>
        <dbReference type="ChEBI" id="CHEBI:597326"/>
    </cofactor>
</comment>
<dbReference type="PRINTS" id="PR00992">
    <property type="entry name" value="ALARACEMASE"/>
</dbReference>
<evidence type="ECO:0000256" key="2">
    <source>
        <dbReference type="ARBA" id="ARBA00022898"/>
    </source>
</evidence>
<evidence type="ECO:0000313" key="7">
    <source>
        <dbReference type="Proteomes" id="UP001433088"/>
    </source>
</evidence>
<protein>
    <recommendedName>
        <fullName evidence="4">Alanine racemase</fullName>
        <ecNumber evidence="4">5.1.1.1</ecNumber>
    </recommendedName>
</protein>
<dbReference type="PROSITE" id="PS00395">
    <property type="entry name" value="ALANINE_RACEMASE"/>
    <property type="match status" value="1"/>
</dbReference>
<feature type="active site" description="Proton acceptor; specific for L-alanine" evidence="4">
    <location>
        <position position="277"/>
    </location>
</feature>
<dbReference type="Pfam" id="PF01168">
    <property type="entry name" value="Ala_racemase_N"/>
    <property type="match status" value="1"/>
</dbReference>
<organism evidence="6 7">
    <name type="scientific">Megasphaera intestinihominis</name>
    <dbReference type="NCBI Taxonomy" id="3133159"/>
    <lineage>
        <taxon>Bacteria</taxon>
        <taxon>Bacillati</taxon>
        <taxon>Bacillota</taxon>
        <taxon>Negativicutes</taxon>
        <taxon>Veillonellales</taxon>
        <taxon>Veillonellaceae</taxon>
        <taxon>Megasphaera</taxon>
    </lineage>
</organism>
<dbReference type="RefSeq" id="WP_020311741.1">
    <property type="nucleotide sequence ID" value="NZ_JBBMEU010000107.1"/>
</dbReference>
<comment type="catalytic activity">
    <reaction evidence="4">
        <text>L-alanine = D-alanine</text>
        <dbReference type="Rhea" id="RHEA:20249"/>
        <dbReference type="ChEBI" id="CHEBI:57416"/>
        <dbReference type="ChEBI" id="CHEBI:57972"/>
        <dbReference type="EC" id="5.1.1.1"/>
    </reaction>
</comment>
<dbReference type="Gene3D" id="2.40.37.10">
    <property type="entry name" value="Lyase, Ornithine Decarboxylase, Chain A, domain 1"/>
    <property type="match status" value="1"/>
</dbReference>
<feature type="modified residue" description="N6-(pyridoxal phosphate)lysine" evidence="4">
    <location>
        <position position="47"/>
    </location>
</feature>
<dbReference type="Proteomes" id="UP001433088">
    <property type="component" value="Unassembled WGS sequence"/>
</dbReference>
<comment type="similarity">
    <text evidence="4">Belongs to the alanine racemase family.</text>
</comment>
<dbReference type="SUPFAM" id="SSF51419">
    <property type="entry name" value="PLP-binding barrel"/>
    <property type="match status" value="1"/>
</dbReference>
<feature type="binding site" evidence="4">
    <location>
        <position position="325"/>
    </location>
    <ligand>
        <name>substrate</name>
    </ligand>
</feature>
<dbReference type="EC" id="5.1.1.1" evidence="4"/>
<dbReference type="NCBIfam" id="TIGR00492">
    <property type="entry name" value="alr"/>
    <property type="match status" value="1"/>
</dbReference>
<dbReference type="InterPro" id="IPR001608">
    <property type="entry name" value="Ala_racemase_N"/>
</dbReference>
<dbReference type="PANTHER" id="PTHR30511">
    <property type="entry name" value="ALANINE RACEMASE"/>
    <property type="match status" value="1"/>
</dbReference>
<dbReference type="InterPro" id="IPR009006">
    <property type="entry name" value="Ala_racemase/Decarboxylase_C"/>
</dbReference>
<sequence>MMNAYESTMNFTRRAVWAQIDLDAAAHNMRQIRKHVGPDVKIAAVVKANAYGHGSVELAKTFAENGADCFAVSSLDEAVELRRYAHIDNEIFILGHTDARRTEELLTYDIEPAVFNLKNAEFFSQEARRLGKTLRVHIAVDTGMSRVGFQVNEFSVSEIKTIAALPNIEIRGMFTHFAVSDMKDKTFTREQYGHFRWMCKRMEEEGIHIALRHCCNSAAVLELPEYYCDMVRPGIIMYGCEPSPEIDIKPYDLRPVMSLRCCIAHVKLIDAGATVSYGRHYKTPSRRKIATLPVGYADGYSRILSGKVDVLYHGHRVPQVGAICMDQCMIDVSGEANVHAGDEVVLFGRQGDSFIPIEEIAAVCGTINYEIMCNISRRVPRVYMKNGKVVGREEYLFDKP</sequence>
<evidence type="ECO:0000256" key="1">
    <source>
        <dbReference type="ARBA" id="ARBA00001933"/>
    </source>
</evidence>
<evidence type="ECO:0000313" key="6">
    <source>
        <dbReference type="EMBL" id="MEQ2423246.1"/>
    </source>
</evidence>
<reference evidence="6 7" key="1">
    <citation type="submission" date="2024-03" db="EMBL/GenBank/DDBJ databases">
        <title>Human intestinal bacterial collection.</title>
        <authorList>
            <person name="Pauvert C."/>
            <person name="Hitch T.C.A."/>
            <person name="Clavel T."/>
        </authorList>
    </citation>
    <scope>NUCLEOTIDE SEQUENCE [LARGE SCALE GENOMIC DNA]</scope>
    <source>
        <strain evidence="6 7">CLA-AA-H81</strain>
    </source>
</reference>
<dbReference type="SUPFAM" id="SSF50621">
    <property type="entry name" value="Alanine racemase C-terminal domain-like"/>
    <property type="match status" value="1"/>
</dbReference>
<dbReference type="InterPro" id="IPR020622">
    <property type="entry name" value="Ala_racemase_pyridoxalP-BS"/>
</dbReference>
<dbReference type="GO" id="GO:0008784">
    <property type="term" value="F:alanine racemase activity"/>
    <property type="evidence" value="ECO:0007669"/>
    <property type="project" value="UniProtKB-EC"/>
</dbReference>
<dbReference type="Pfam" id="PF00842">
    <property type="entry name" value="Ala_racemase_C"/>
    <property type="match status" value="1"/>
</dbReference>
<gene>
    <name evidence="6" type="primary">alr</name>
    <name evidence="6" type="ORF">WMO23_10970</name>
</gene>
<comment type="function">
    <text evidence="4">Catalyzes the interconversion of L-alanine and D-alanine. May also act on other amino acids.</text>
</comment>
<keyword evidence="7" id="KW-1185">Reference proteome</keyword>
<dbReference type="EMBL" id="JBBMEU010000107">
    <property type="protein sequence ID" value="MEQ2423246.1"/>
    <property type="molecule type" value="Genomic_DNA"/>
</dbReference>
<keyword evidence="3 4" id="KW-0413">Isomerase</keyword>
<dbReference type="InterPro" id="IPR000821">
    <property type="entry name" value="Ala_racemase"/>
</dbReference>
<dbReference type="InterPro" id="IPR011079">
    <property type="entry name" value="Ala_racemase_C"/>
</dbReference>
<dbReference type="PANTHER" id="PTHR30511:SF0">
    <property type="entry name" value="ALANINE RACEMASE, CATABOLIC-RELATED"/>
    <property type="match status" value="1"/>
</dbReference>
<feature type="binding site" evidence="4">
    <location>
        <position position="146"/>
    </location>
    <ligand>
        <name>substrate</name>
    </ligand>
</feature>
<name>A0ABV1CYM7_9FIRM</name>
<evidence type="ECO:0000256" key="3">
    <source>
        <dbReference type="ARBA" id="ARBA00023235"/>
    </source>
</evidence>
<keyword evidence="2 4" id="KW-0663">Pyridoxal phosphate</keyword>